<dbReference type="GO" id="GO:0003924">
    <property type="term" value="F:GTPase activity"/>
    <property type="evidence" value="ECO:0007669"/>
    <property type="project" value="UniProtKB-UniRule"/>
</dbReference>
<keyword evidence="7" id="KW-1005">Bacterial flagellum biogenesis</keyword>
<keyword evidence="16" id="KW-0282">Flagellum</keyword>
<evidence type="ECO:0000256" key="10">
    <source>
        <dbReference type="ARBA" id="ARBA00023136"/>
    </source>
</evidence>
<dbReference type="HOGENOM" id="CLU_009301_11_4_9"/>
<dbReference type="SUPFAM" id="SSF52540">
    <property type="entry name" value="P-loop containing nucleoside triphosphate hydrolases"/>
    <property type="match status" value="1"/>
</dbReference>
<protein>
    <recommendedName>
        <fullName evidence="3 13">Flagellar biosynthesis protein FlhF</fullName>
    </recommendedName>
</protein>
<dbReference type="RefSeq" id="WP_015010213.1">
    <property type="nucleotide sequence ID" value="NC_018704.1"/>
</dbReference>
<dbReference type="PANTHER" id="PTHR43134">
    <property type="entry name" value="SIGNAL RECOGNITION PARTICLE RECEPTOR SUBUNIT ALPHA"/>
    <property type="match status" value="1"/>
</dbReference>
<dbReference type="GO" id="GO:0005047">
    <property type="term" value="F:signal recognition particle binding"/>
    <property type="evidence" value="ECO:0007669"/>
    <property type="project" value="TreeGrafter"/>
</dbReference>
<dbReference type="AlphaFoldDB" id="K0IYU6"/>
<keyword evidence="10" id="KW-0472">Membrane</keyword>
<evidence type="ECO:0000256" key="2">
    <source>
        <dbReference type="ARBA" id="ARBA00008531"/>
    </source>
</evidence>
<dbReference type="SMART" id="SM00382">
    <property type="entry name" value="AAA"/>
    <property type="match status" value="1"/>
</dbReference>
<dbReference type="GO" id="GO:0005525">
    <property type="term" value="F:GTP binding"/>
    <property type="evidence" value="ECO:0007669"/>
    <property type="project" value="UniProtKB-UniRule"/>
</dbReference>
<dbReference type="GO" id="GO:0006614">
    <property type="term" value="P:SRP-dependent cotranslational protein targeting to membrane"/>
    <property type="evidence" value="ECO:0007669"/>
    <property type="project" value="UniProtKB-UniRule"/>
</dbReference>
<evidence type="ECO:0000313" key="16">
    <source>
        <dbReference type="EMBL" id="BAM47614.1"/>
    </source>
</evidence>
<dbReference type="OrthoDB" id="9778554at2"/>
<evidence type="ECO:0000256" key="4">
    <source>
        <dbReference type="ARBA" id="ARBA00022448"/>
    </source>
</evidence>
<evidence type="ECO:0000256" key="13">
    <source>
        <dbReference type="NCBIfam" id="TIGR03499"/>
    </source>
</evidence>
<dbReference type="eggNOG" id="COG1419">
    <property type="taxonomic scope" value="Bacteria"/>
</dbReference>
<sequence length="373" mass="42209">MKVKKYIAPSMPEALDKVRAEFGTDAVILSSKVVYTGGFLGMFKKRNIEVVAAVEPQPQPAKPRYDTPIIEKELTKQVSPQPDKQQQIVLEELRSIRKWMEQASEQTDHQFPAAFQSVKDHLINQEVDEDVVDEIILANLEQEQELTYHEALQKTKNYLESLFSKYQCGNVQFKQKFIHLVGPTGVGKTTTIAKLAAKSMIQDGKRVALITTDTYRIAAIEQLKTYSNILDIPLEIAYTMEDYQKARLKFQEYDLVFVDTAGRNFRDPKYVAELGKIVDLEHDIETYLVLSATTKAKDLMMLFDQFKAIPLSKLIITKIDETSTYGALLNLIKENGIGIAYLTHGQNVPDDIRLATPSLLAKLLTESDDQDVS</sequence>
<dbReference type="InterPro" id="IPR003593">
    <property type="entry name" value="AAA+_ATPase"/>
</dbReference>
<comment type="similarity">
    <text evidence="2">Belongs to the GTP-binding SRP family.</text>
</comment>
<keyword evidence="16" id="KW-0969">Cilium</keyword>
<name>K0IYU6_AMPXN</name>
<dbReference type="Proteomes" id="UP000006294">
    <property type="component" value="Chromosome"/>
</dbReference>
<reference evidence="16 17" key="1">
    <citation type="submission" date="2011-01" db="EMBL/GenBank/DDBJ databases">
        <title>Whole genome sequence of Amphibacillus xylinus NBRC 15112.</title>
        <authorList>
            <person name="Nakazawa H."/>
            <person name="Katano Y."/>
            <person name="Nakamura S."/>
            <person name="Sasagawa M."/>
            <person name="Fukada J."/>
            <person name="Arai T."/>
            <person name="Sasakura N."/>
            <person name="Mochizuki D."/>
            <person name="Hosoyama A."/>
            <person name="Harada K."/>
            <person name="Horikawa H."/>
            <person name="Kato Y."/>
            <person name="Harada T."/>
            <person name="Sasaki K."/>
            <person name="Sekiguchi M."/>
            <person name="Hodoyama M."/>
            <person name="Nishiko R."/>
            <person name="Narita H."/>
            <person name="Hanamaki A."/>
            <person name="Hata C."/>
            <person name="Konno Y."/>
            <person name="Niimura Y."/>
            <person name="Yamazaki S."/>
            <person name="Fujita N."/>
        </authorList>
    </citation>
    <scope>NUCLEOTIDE SEQUENCE [LARGE SCALE GENOMIC DNA]</scope>
    <source>
        <strain evidence="17">ATCC 51415 / DSM 6626 / JCM 7361 / LMG 17667 / NBRC 15112 / Ep01</strain>
    </source>
</reference>
<dbReference type="EMBL" id="AP012050">
    <property type="protein sequence ID" value="BAM47614.1"/>
    <property type="molecule type" value="Genomic_DNA"/>
</dbReference>
<comment type="subcellular location">
    <subcellularLocation>
        <location evidence="1">Cell membrane</location>
        <topology evidence="1">Peripheral membrane protein</topology>
        <orientation evidence="1">Cytoplasmic side</orientation>
    </subcellularLocation>
</comment>
<proteinExistence type="inferred from homology"/>
<dbReference type="InterPro" id="IPR027417">
    <property type="entry name" value="P-loop_NTPase"/>
</dbReference>
<dbReference type="InterPro" id="IPR000897">
    <property type="entry name" value="SRP54_GTPase_dom"/>
</dbReference>
<evidence type="ECO:0000256" key="7">
    <source>
        <dbReference type="ARBA" id="ARBA00022795"/>
    </source>
</evidence>
<evidence type="ECO:0000256" key="9">
    <source>
        <dbReference type="ARBA" id="ARBA00023134"/>
    </source>
</evidence>
<evidence type="ECO:0000256" key="8">
    <source>
        <dbReference type="ARBA" id="ARBA00022927"/>
    </source>
</evidence>
<gene>
    <name evidence="16" type="primary">flhF</name>
    <name evidence="16" type="ordered locus">AXY_14820</name>
</gene>
<evidence type="ECO:0000256" key="1">
    <source>
        <dbReference type="ARBA" id="ARBA00004413"/>
    </source>
</evidence>
<feature type="domain" description="SRP54-type proteins GTP-binding" evidence="15">
    <location>
        <begin position="175"/>
        <end position="366"/>
    </location>
</feature>
<comment type="function">
    <text evidence="12">Necessary for flagellar biosynthesis. May be involved in translocation of the flagellum.</text>
</comment>
<evidence type="ECO:0000259" key="15">
    <source>
        <dbReference type="SMART" id="SM00962"/>
    </source>
</evidence>
<keyword evidence="11" id="KW-1006">Bacterial flagellum protein export</keyword>
<evidence type="ECO:0000256" key="5">
    <source>
        <dbReference type="ARBA" id="ARBA00022475"/>
    </source>
</evidence>
<evidence type="ECO:0000256" key="11">
    <source>
        <dbReference type="ARBA" id="ARBA00023225"/>
    </source>
</evidence>
<evidence type="ECO:0000256" key="6">
    <source>
        <dbReference type="ARBA" id="ARBA00022741"/>
    </source>
</evidence>
<dbReference type="FunFam" id="3.40.50.300:FF:000695">
    <property type="entry name" value="Flagellar biosynthesis regulator FlhF"/>
    <property type="match status" value="1"/>
</dbReference>
<organism evidence="16 17">
    <name type="scientific">Amphibacillus xylanus (strain ATCC 51415 / DSM 6626 / JCM 7361 / LMG 17667 / NBRC 15112 / Ep01)</name>
    <dbReference type="NCBI Taxonomy" id="698758"/>
    <lineage>
        <taxon>Bacteria</taxon>
        <taxon>Bacillati</taxon>
        <taxon>Bacillota</taxon>
        <taxon>Bacilli</taxon>
        <taxon>Bacillales</taxon>
        <taxon>Bacillaceae</taxon>
        <taxon>Amphibacillus</taxon>
    </lineage>
</organism>
<evidence type="ECO:0000313" key="17">
    <source>
        <dbReference type="Proteomes" id="UP000006294"/>
    </source>
</evidence>
<dbReference type="Pfam" id="PF00448">
    <property type="entry name" value="SRP54"/>
    <property type="match status" value="1"/>
</dbReference>
<dbReference type="Gene3D" id="1.20.120.1380">
    <property type="entry name" value="Flagellar FlhF biosynthesis protein, N domain"/>
    <property type="match status" value="1"/>
</dbReference>
<dbReference type="GO" id="GO:0015031">
    <property type="term" value="P:protein transport"/>
    <property type="evidence" value="ECO:0007669"/>
    <property type="project" value="UniProtKB-KW"/>
</dbReference>
<dbReference type="PANTHER" id="PTHR43134:SF3">
    <property type="entry name" value="FLAGELLAR BIOSYNTHESIS PROTEIN FLHF"/>
    <property type="match status" value="1"/>
</dbReference>
<keyword evidence="16" id="KW-0966">Cell projection</keyword>
<evidence type="ECO:0000256" key="12">
    <source>
        <dbReference type="ARBA" id="ARBA00025337"/>
    </source>
</evidence>
<dbReference type="KEGG" id="axl:AXY_14820"/>
<dbReference type="InterPro" id="IPR047040">
    <property type="entry name" value="FlhF__GTPase_dom"/>
</dbReference>
<keyword evidence="6" id="KW-0547">Nucleotide-binding</keyword>
<feature type="domain" description="AAA+ ATPase" evidence="14">
    <location>
        <begin position="174"/>
        <end position="313"/>
    </location>
</feature>
<dbReference type="GO" id="GO:0005886">
    <property type="term" value="C:plasma membrane"/>
    <property type="evidence" value="ECO:0007669"/>
    <property type="project" value="UniProtKB-SubCell"/>
</dbReference>
<evidence type="ECO:0000259" key="14">
    <source>
        <dbReference type="SMART" id="SM00382"/>
    </source>
</evidence>
<dbReference type="GO" id="GO:0044781">
    <property type="term" value="P:bacterial-type flagellum organization"/>
    <property type="evidence" value="ECO:0007669"/>
    <property type="project" value="UniProtKB-UniRule"/>
</dbReference>
<keyword evidence="4" id="KW-0813">Transport</keyword>
<keyword evidence="8" id="KW-0653">Protein transport</keyword>
<keyword evidence="17" id="KW-1185">Reference proteome</keyword>
<keyword evidence="5" id="KW-1003">Cell membrane</keyword>
<dbReference type="CDD" id="cd17873">
    <property type="entry name" value="FlhF"/>
    <property type="match status" value="1"/>
</dbReference>
<keyword evidence="9" id="KW-0342">GTP-binding</keyword>
<dbReference type="NCBIfam" id="TIGR03499">
    <property type="entry name" value="FlhF"/>
    <property type="match status" value="1"/>
</dbReference>
<dbReference type="STRING" id="698758.AXY_14820"/>
<dbReference type="SMART" id="SM00962">
    <property type="entry name" value="SRP54"/>
    <property type="match status" value="1"/>
</dbReference>
<dbReference type="InterPro" id="IPR020006">
    <property type="entry name" value="FlhF"/>
</dbReference>
<dbReference type="eggNOG" id="COG2517">
    <property type="taxonomic scope" value="Bacteria"/>
</dbReference>
<evidence type="ECO:0000256" key="3">
    <source>
        <dbReference type="ARBA" id="ARBA00014919"/>
    </source>
</evidence>
<accession>K0IYU6</accession>
<dbReference type="Gene3D" id="3.40.50.300">
    <property type="entry name" value="P-loop containing nucleotide triphosphate hydrolases"/>
    <property type="match status" value="1"/>
</dbReference>
<dbReference type="PATRIC" id="fig|698758.3.peg.1478"/>